<dbReference type="PANTHER" id="PTHR24404:SF114">
    <property type="entry name" value="KLUMPFUSS, ISOFORM B-RELATED"/>
    <property type="match status" value="1"/>
</dbReference>
<evidence type="ECO:0000256" key="5">
    <source>
        <dbReference type="ARBA" id="ARBA00022771"/>
    </source>
</evidence>
<feature type="domain" description="C2H2-type" evidence="13">
    <location>
        <begin position="488"/>
        <end position="515"/>
    </location>
</feature>
<feature type="domain" description="C2H2-type" evidence="13">
    <location>
        <begin position="433"/>
        <end position="460"/>
    </location>
</feature>
<evidence type="ECO:0000256" key="3">
    <source>
        <dbReference type="ARBA" id="ARBA00022723"/>
    </source>
</evidence>
<dbReference type="InterPro" id="IPR013087">
    <property type="entry name" value="Znf_C2H2_type"/>
</dbReference>
<feature type="domain" description="C2H2-type" evidence="13">
    <location>
        <begin position="340"/>
        <end position="368"/>
    </location>
</feature>
<keyword evidence="10" id="KW-0539">Nucleus</keyword>
<feature type="region of interest" description="Disordered" evidence="12">
    <location>
        <begin position="671"/>
        <end position="695"/>
    </location>
</feature>
<evidence type="ECO:0000259" key="13">
    <source>
        <dbReference type="PROSITE" id="PS50157"/>
    </source>
</evidence>
<keyword evidence="7" id="KW-0805">Transcription regulation</keyword>
<dbReference type="SMART" id="SM00355">
    <property type="entry name" value="ZnF_C2H2"/>
    <property type="match status" value="8"/>
</dbReference>
<dbReference type="GO" id="GO:0008270">
    <property type="term" value="F:zinc ion binding"/>
    <property type="evidence" value="ECO:0007669"/>
    <property type="project" value="UniProtKB-KW"/>
</dbReference>
<dbReference type="Proteomes" id="UP001152759">
    <property type="component" value="Chromosome 7"/>
</dbReference>
<dbReference type="FunFam" id="3.30.160.60:FF:001530">
    <property type="entry name" value="Zinc finger protein 268"/>
    <property type="match status" value="1"/>
</dbReference>
<feature type="region of interest" description="Disordered" evidence="12">
    <location>
        <begin position="614"/>
        <end position="658"/>
    </location>
</feature>
<sequence length="742" mass="82648">MYICPLCMKTDFPSLDSLCFELTKVTIKHIQCPVCAETVLGLDKYTIHLYSHLLQKENQSKNKTSETVTLNVLVKNMCRVLDPQAVSPTSGVDTADFITKNKDIVNFSLVEMSDSAIAHRNGDADRAFRASPRVEQSKTNPRRVLPGFAQELLPSVEKLSSIVAQNFPTQPLDAPKLHFPVTCKESRVISTSPSHFTRANRSAPVVLGFSSNAALPAGESNGIVAPSFAHSKDPPLLAEVVTEKPAVEGKSPVEVNPSFFFVLPETSESGARLGNPNPEFMTIESQAKATIDSRHEEAFSGELPARCDSAPRASNHSPFEFEEFIKLKPADAPKDERKPFKCPQCSFAFPDVGILKMHQQLVHKQDPPGVGRCDKKVYCCQYCNKGFKMKGSLLVHHRVAHKHLFPDLEKSSKARGSEGANSPENLGPTEYEHQCNICFKTFKKEQFLSQHYKTHESKQWECDVCSKSFTTKYFLKKHKRLHTGDQRYFCELCNRSFTFQQSYRKHILYHSDEKPYPCTTCGRTFKELSTLHNHERIHTGEKPYSCETCGKSFRQRISCLVHSRIHTGAMPYACTACHKKFRYKGSEKSHKCPVSPPGQIVLCDTEKKSTSLLSSIKQKLSVRNPAPESNSSRPLSDSQASSGVSPQSKAMSPPQPSPQYFILLPMAEDCSPPKSQLDVDPGPTLTRKDETSHPCCNAGQEAQRVDQTGAKDLSAYDDAVRIAAPDFFSDPDELFASLTFSP</sequence>
<dbReference type="PANTHER" id="PTHR24404">
    <property type="entry name" value="ZINC FINGER PROTEIN"/>
    <property type="match status" value="1"/>
</dbReference>
<dbReference type="GO" id="GO:0006357">
    <property type="term" value="P:regulation of transcription by RNA polymerase II"/>
    <property type="evidence" value="ECO:0007669"/>
    <property type="project" value="TreeGrafter"/>
</dbReference>
<keyword evidence="15" id="KW-1185">Reference proteome</keyword>
<feature type="domain" description="C2H2-type" evidence="13">
    <location>
        <begin position="516"/>
        <end position="543"/>
    </location>
</feature>
<feature type="domain" description="C2H2-type" evidence="13">
    <location>
        <begin position="378"/>
        <end position="406"/>
    </location>
</feature>
<evidence type="ECO:0000313" key="14">
    <source>
        <dbReference type="EMBL" id="CAH0775627.1"/>
    </source>
</evidence>
<evidence type="ECO:0000256" key="8">
    <source>
        <dbReference type="ARBA" id="ARBA00023125"/>
    </source>
</evidence>
<evidence type="ECO:0000256" key="11">
    <source>
        <dbReference type="PROSITE-ProRule" id="PRU00042"/>
    </source>
</evidence>
<feature type="compositionally biased region" description="Polar residues" evidence="12">
    <location>
        <begin position="627"/>
        <end position="650"/>
    </location>
</feature>
<comment type="subcellular location">
    <subcellularLocation>
        <location evidence="1">Nucleus</location>
    </subcellularLocation>
</comment>
<evidence type="ECO:0000256" key="1">
    <source>
        <dbReference type="ARBA" id="ARBA00004123"/>
    </source>
</evidence>
<dbReference type="EMBL" id="OU963868">
    <property type="protein sequence ID" value="CAH0775627.1"/>
    <property type="molecule type" value="Genomic_DNA"/>
</dbReference>
<dbReference type="SUPFAM" id="SSF57667">
    <property type="entry name" value="beta-beta-alpha zinc fingers"/>
    <property type="match status" value="4"/>
</dbReference>
<dbReference type="AlphaFoldDB" id="A0A9P0CDA6"/>
<keyword evidence="4" id="KW-0677">Repeat</keyword>
<dbReference type="PROSITE" id="PS00028">
    <property type="entry name" value="ZINC_FINGER_C2H2_1"/>
    <property type="match status" value="8"/>
</dbReference>
<accession>A0A9P0CDA6</accession>
<organism evidence="14 15">
    <name type="scientific">Bemisia tabaci</name>
    <name type="common">Sweetpotato whitefly</name>
    <name type="synonym">Aleurodes tabaci</name>
    <dbReference type="NCBI Taxonomy" id="7038"/>
    <lineage>
        <taxon>Eukaryota</taxon>
        <taxon>Metazoa</taxon>
        <taxon>Ecdysozoa</taxon>
        <taxon>Arthropoda</taxon>
        <taxon>Hexapoda</taxon>
        <taxon>Insecta</taxon>
        <taxon>Pterygota</taxon>
        <taxon>Neoptera</taxon>
        <taxon>Paraneoptera</taxon>
        <taxon>Hemiptera</taxon>
        <taxon>Sternorrhyncha</taxon>
        <taxon>Aleyrodoidea</taxon>
        <taxon>Aleyrodidae</taxon>
        <taxon>Aleyrodinae</taxon>
        <taxon>Bemisia</taxon>
    </lineage>
</organism>
<gene>
    <name evidence="14" type="ORF">BEMITA_LOCUS11819</name>
</gene>
<keyword evidence="3" id="KW-0479">Metal-binding</keyword>
<keyword evidence="6" id="KW-0862">Zinc</keyword>
<feature type="domain" description="C2H2-type" evidence="13">
    <location>
        <begin position="460"/>
        <end position="487"/>
    </location>
</feature>
<dbReference type="FunFam" id="3.30.160.60:FF:000240">
    <property type="entry name" value="Zinc finger protein 250"/>
    <property type="match status" value="1"/>
</dbReference>
<evidence type="ECO:0000256" key="9">
    <source>
        <dbReference type="ARBA" id="ARBA00023163"/>
    </source>
</evidence>
<keyword evidence="9" id="KW-0804">Transcription</keyword>
<evidence type="ECO:0000256" key="4">
    <source>
        <dbReference type="ARBA" id="ARBA00022737"/>
    </source>
</evidence>
<comment type="similarity">
    <text evidence="2">Belongs to the krueppel C2H2-type zinc-finger protein family.</text>
</comment>
<dbReference type="Pfam" id="PF00096">
    <property type="entry name" value="zf-C2H2"/>
    <property type="match status" value="3"/>
</dbReference>
<dbReference type="PROSITE" id="PS50157">
    <property type="entry name" value="ZINC_FINGER_C2H2_2"/>
    <property type="match status" value="7"/>
</dbReference>
<evidence type="ECO:0000256" key="10">
    <source>
        <dbReference type="ARBA" id="ARBA00023242"/>
    </source>
</evidence>
<reference evidence="14" key="1">
    <citation type="submission" date="2021-12" db="EMBL/GenBank/DDBJ databases">
        <authorList>
            <person name="King R."/>
        </authorList>
    </citation>
    <scope>NUCLEOTIDE SEQUENCE</scope>
</reference>
<dbReference type="InterPro" id="IPR050589">
    <property type="entry name" value="Ikaros_C2H2-ZF"/>
</dbReference>
<evidence type="ECO:0000313" key="15">
    <source>
        <dbReference type="Proteomes" id="UP001152759"/>
    </source>
</evidence>
<evidence type="ECO:0000256" key="2">
    <source>
        <dbReference type="ARBA" id="ARBA00006991"/>
    </source>
</evidence>
<keyword evidence="5 11" id="KW-0863">Zinc-finger</keyword>
<dbReference type="FunFam" id="3.30.160.60:FF:001573">
    <property type="entry name" value="Zinc finger protein 407"/>
    <property type="match status" value="1"/>
</dbReference>
<dbReference type="Gene3D" id="3.30.160.60">
    <property type="entry name" value="Classic Zinc Finger"/>
    <property type="match status" value="6"/>
</dbReference>
<dbReference type="InterPro" id="IPR036236">
    <property type="entry name" value="Znf_C2H2_sf"/>
</dbReference>
<keyword evidence="8" id="KW-0238">DNA-binding</keyword>
<proteinExistence type="inferred from homology"/>
<dbReference type="KEGG" id="btab:109043503"/>
<evidence type="ECO:0000256" key="12">
    <source>
        <dbReference type="SAM" id="MobiDB-lite"/>
    </source>
</evidence>
<protein>
    <recommendedName>
        <fullName evidence="13">C2H2-type domain-containing protein</fullName>
    </recommendedName>
</protein>
<dbReference type="GO" id="GO:0000978">
    <property type="term" value="F:RNA polymerase II cis-regulatory region sequence-specific DNA binding"/>
    <property type="evidence" value="ECO:0007669"/>
    <property type="project" value="TreeGrafter"/>
</dbReference>
<dbReference type="GO" id="GO:0005634">
    <property type="term" value="C:nucleus"/>
    <property type="evidence" value="ECO:0007669"/>
    <property type="project" value="UniProtKB-SubCell"/>
</dbReference>
<feature type="domain" description="C2H2-type" evidence="13">
    <location>
        <begin position="544"/>
        <end position="571"/>
    </location>
</feature>
<evidence type="ECO:0000256" key="7">
    <source>
        <dbReference type="ARBA" id="ARBA00023015"/>
    </source>
</evidence>
<name>A0A9P0CDA6_BEMTA</name>
<evidence type="ECO:0000256" key="6">
    <source>
        <dbReference type="ARBA" id="ARBA00022833"/>
    </source>
</evidence>
<dbReference type="GO" id="GO:0003700">
    <property type="term" value="F:DNA-binding transcription factor activity"/>
    <property type="evidence" value="ECO:0007669"/>
    <property type="project" value="TreeGrafter"/>
</dbReference>